<dbReference type="PANTHER" id="PTHR30055">
    <property type="entry name" value="HTH-TYPE TRANSCRIPTIONAL REGULATOR RUTR"/>
    <property type="match status" value="1"/>
</dbReference>
<dbReference type="InterPro" id="IPR001647">
    <property type="entry name" value="HTH_TetR"/>
</dbReference>
<gene>
    <name evidence="7" type="ORF">EKN06_14700</name>
</gene>
<dbReference type="OrthoDB" id="9809265at2"/>
<dbReference type="PRINTS" id="PR00455">
    <property type="entry name" value="HTHTETR"/>
</dbReference>
<keyword evidence="8" id="KW-1185">Reference proteome</keyword>
<keyword evidence="3 5" id="KW-0238">DNA-binding</keyword>
<dbReference type="PROSITE" id="PS50977">
    <property type="entry name" value="HTH_TETR_2"/>
    <property type="match status" value="1"/>
</dbReference>
<dbReference type="SUPFAM" id="SSF48498">
    <property type="entry name" value="Tetracyclin repressor-like, C-terminal domain"/>
    <property type="match status" value="1"/>
</dbReference>
<dbReference type="GO" id="GO:0000976">
    <property type="term" value="F:transcription cis-regulatory region binding"/>
    <property type="evidence" value="ECO:0007669"/>
    <property type="project" value="TreeGrafter"/>
</dbReference>
<name>A0A437GU73_9SPHN</name>
<feature type="domain" description="HTH tetR-type" evidence="6">
    <location>
        <begin position="8"/>
        <end position="68"/>
    </location>
</feature>
<dbReference type="Pfam" id="PF00440">
    <property type="entry name" value="TetR_N"/>
    <property type="match status" value="1"/>
</dbReference>
<evidence type="ECO:0000256" key="2">
    <source>
        <dbReference type="ARBA" id="ARBA00023015"/>
    </source>
</evidence>
<evidence type="ECO:0000256" key="3">
    <source>
        <dbReference type="ARBA" id="ARBA00023125"/>
    </source>
</evidence>
<dbReference type="Pfam" id="PF13977">
    <property type="entry name" value="TetR_C_6"/>
    <property type="match status" value="1"/>
</dbReference>
<organism evidence="7 8">
    <name type="scientific">Croceicoccus ponticola</name>
    <dbReference type="NCBI Taxonomy" id="2217664"/>
    <lineage>
        <taxon>Bacteria</taxon>
        <taxon>Pseudomonadati</taxon>
        <taxon>Pseudomonadota</taxon>
        <taxon>Alphaproteobacteria</taxon>
        <taxon>Sphingomonadales</taxon>
        <taxon>Erythrobacteraceae</taxon>
        <taxon>Croceicoccus</taxon>
    </lineage>
</organism>
<evidence type="ECO:0000256" key="5">
    <source>
        <dbReference type="PROSITE-ProRule" id="PRU00335"/>
    </source>
</evidence>
<protein>
    <submittedName>
        <fullName evidence="7">TetR family transcriptional regulator</fullName>
    </submittedName>
</protein>
<comment type="caution">
    <text evidence="7">The sequence shown here is derived from an EMBL/GenBank/DDBJ whole genome shotgun (WGS) entry which is preliminary data.</text>
</comment>
<dbReference type="SUPFAM" id="SSF46689">
    <property type="entry name" value="Homeodomain-like"/>
    <property type="match status" value="1"/>
</dbReference>
<dbReference type="InterPro" id="IPR009057">
    <property type="entry name" value="Homeodomain-like_sf"/>
</dbReference>
<dbReference type="EMBL" id="RXOL01000011">
    <property type="protein sequence ID" value="RVQ64844.1"/>
    <property type="molecule type" value="Genomic_DNA"/>
</dbReference>
<keyword evidence="1" id="KW-0678">Repressor</keyword>
<dbReference type="PANTHER" id="PTHR30055:SF234">
    <property type="entry name" value="HTH-TYPE TRANSCRIPTIONAL REGULATOR BETI"/>
    <property type="match status" value="1"/>
</dbReference>
<dbReference type="Gene3D" id="1.10.357.10">
    <property type="entry name" value="Tetracycline Repressor, domain 2"/>
    <property type="match status" value="1"/>
</dbReference>
<dbReference type="AlphaFoldDB" id="A0A437GU73"/>
<accession>A0A437GU73</accession>
<sequence>MPIEVDAKERKREVVEAAHALIREGGLSAVTVRSLAARLGCSTTAITHYFANKNEIILASYRHSVERTAQRRRESATAGFAAMLEAILPIGADNWGDWLVYIAFWSEALHDAALRSEQKLRNRSIIAAVDAELSVGAMLPDAVSRAERYEIARAIVATIYGVAVQSIFDPDQWDNEAQRRVLHRALSAYLPAISSA</sequence>
<feature type="DNA-binding region" description="H-T-H motif" evidence="5">
    <location>
        <begin position="31"/>
        <end position="50"/>
    </location>
</feature>
<dbReference type="RefSeq" id="WP_127613663.1">
    <property type="nucleotide sequence ID" value="NZ_RXOL01000011.1"/>
</dbReference>
<dbReference type="InterPro" id="IPR039538">
    <property type="entry name" value="BetI_C"/>
</dbReference>
<keyword evidence="2" id="KW-0805">Transcription regulation</keyword>
<dbReference type="InterPro" id="IPR050109">
    <property type="entry name" value="HTH-type_TetR-like_transc_reg"/>
</dbReference>
<dbReference type="Proteomes" id="UP000283003">
    <property type="component" value="Unassembled WGS sequence"/>
</dbReference>
<evidence type="ECO:0000259" key="6">
    <source>
        <dbReference type="PROSITE" id="PS50977"/>
    </source>
</evidence>
<reference evidence="7 8" key="1">
    <citation type="submission" date="2018-12" db="EMBL/GenBank/DDBJ databases">
        <title>Croceicoccus ponticola sp. nov., a lipolytic bacterium isolated from seawater.</title>
        <authorList>
            <person name="Yoon J.-H."/>
        </authorList>
    </citation>
    <scope>NUCLEOTIDE SEQUENCE [LARGE SCALE GENOMIC DNA]</scope>
    <source>
        <strain evidence="7 8">GM-16</strain>
    </source>
</reference>
<dbReference type="GO" id="GO:0003700">
    <property type="term" value="F:DNA-binding transcription factor activity"/>
    <property type="evidence" value="ECO:0007669"/>
    <property type="project" value="TreeGrafter"/>
</dbReference>
<proteinExistence type="predicted"/>
<evidence type="ECO:0000313" key="7">
    <source>
        <dbReference type="EMBL" id="RVQ64844.1"/>
    </source>
</evidence>
<evidence type="ECO:0000313" key="8">
    <source>
        <dbReference type="Proteomes" id="UP000283003"/>
    </source>
</evidence>
<keyword evidence="4" id="KW-0804">Transcription</keyword>
<evidence type="ECO:0000256" key="1">
    <source>
        <dbReference type="ARBA" id="ARBA00022491"/>
    </source>
</evidence>
<dbReference type="InterPro" id="IPR036271">
    <property type="entry name" value="Tet_transcr_reg_TetR-rel_C_sf"/>
</dbReference>
<evidence type="ECO:0000256" key="4">
    <source>
        <dbReference type="ARBA" id="ARBA00023163"/>
    </source>
</evidence>